<dbReference type="PANTHER" id="PTHR47506:SF1">
    <property type="entry name" value="HTH-TYPE TRANSCRIPTIONAL REGULATOR YJDC"/>
    <property type="match status" value="1"/>
</dbReference>
<comment type="caution">
    <text evidence="7">The sequence shown here is derived from an EMBL/GenBank/DDBJ whole genome shotgun (WGS) entry which is preliminary data.</text>
</comment>
<dbReference type="SUPFAM" id="SSF48498">
    <property type="entry name" value="Tetracyclin repressor-like, C-terminal domain"/>
    <property type="match status" value="1"/>
</dbReference>
<dbReference type="InterPro" id="IPR001647">
    <property type="entry name" value="HTH_TetR"/>
</dbReference>
<dbReference type="GO" id="GO:0003677">
    <property type="term" value="F:DNA binding"/>
    <property type="evidence" value="ECO:0007669"/>
    <property type="project" value="UniProtKB-UniRule"/>
</dbReference>
<keyword evidence="1" id="KW-0805">Transcription regulation</keyword>
<dbReference type="PANTHER" id="PTHR47506">
    <property type="entry name" value="TRANSCRIPTIONAL REGULATORY PROTEIN"/>
    <property type="match status" value="1"/>
</dbReference>
<reference evidence="7 8" key="1">
    <citation type="submission" date="2019-11" db="EMBL/GenBank/DDBJ databases">
        <title>Agromyces kandeliae sp. nov., isolated from mangrove soil.</title>
        <authorList>
            <person name="Wang R."/>
        </authorList>
    </citation>
    <scope>NUCLEOTIDE SEQUENCE [LARGE SCALE GENOMIC DNA]</scope>
    <source>
        <strain evidence="7 8">JCM 11431</strain>
    </source>
</reference>
<feature type="compositionally biased region" description="Polar residues" evidence="5">
    <location>
        <begin position="1"/>
        <end position="14"/>
    </location>
</feature>
<keyword evidence="2 4" id="KW-0238">DNA-binding</keyword>
<evidence type="ECO:0000259" key="6">
    <source>
        <dbReference type="PROSITE" id="PS50977"/>
    </source>
</evidence>
<dbReference type="EMBL" id="WODA01000025">
    <property type="protein sequence ID" value="MUN08256.1"/>
    <property type="molecule type" value="Genomic_DNA"/>
</dbReference>
<evidence type="ECO:0000313" key="7">
    <source>
        <dbReference type="EMBL" id="MUN08256.1"/>
    </source>
</evidence>
<accession>A0A7C9LU89</accession>
<gene>
    <name evidence="7" type="ORF">GLX25_14150</name>
</gene>
<evidence type="ECO:0000313" key="8">
    <source>
        <dbReference type="Proteomes" id="UP000480122"/>
    </source>
</evidence>
<feature type="region of interest" description="Disordered" evidence="5">
    <location>
        <begin position="1"/>
        <end position="35"/>
    </location>
</feature>
<evidence type="ECO:0000256" key="5">
    <source>
        <dbReference type="SAM" id="MobiDB-lite"/>
    </source>
</evidence>
<dbReference type="AlphaFoldDB" id="A0A7C9LU89"/>
<dbReference type="OrthoDB" id="7505659at2"/>
<dbReference type="SUPFAM" id="SSF46689">
    <property type="entry name" value="Homeodomain-like"/>
    <property type="match status" value="1"/>
</dbReference>
<dbReference type="InterPro" id="IPR009057">
    <property type="entry name" value="Homeodomain-like_sf"/>
</dbReference>
<evidence type="ECO:0000256" key="4">
    <source>
        <dbReference type="PROSITE-ProRule" id="PRU00335"/>
    </source>
</evidence>
<evidence type="ECO:0000256" key="3">
    <source>
        <dbReference type="ARBA" id="ARBA00023163"/>
    </source>
</evidence>
<keyword evidence="3" id="KW-0804">Transcription</keyword>
<evidence type="ECO:0000256" key="2">
    <source>
        <dbReference type="ARBA" id="ARBA00023125"/>
    </source>
</evidence>
<dbReference type="Pfam" id="PF00440">
    <property type="entry name" value="TetR_N"/>
    <property type="match status" value="1"/>
</dbReference>
<dbReference type="PROSITE" id="PS50977">
    <property type="entry name" value="HTH_TETR_2"/>
    <property type="match status" value="1"/>
</dbReference>
<feature type="domain" description="HTH tetR-type" evidence="6">
    <location>
        <begin position="36"/>
        <end position="96"/>
    </location>
</feature>
<protein>
    <submittedName>
        <fullName evidence="7">TetR family transcriptional regulator</fullName>
    </submittedName>
</protein>
<proteinExistence type="predicted"/>
<dbReference type="Gene3D" id="1.10.357.10">
    <property type="entry name" value="Tetracycline Repressor, domain 2"/>
    <property type="match status" value="1"/>
</dbReference>
<dbReference type="RefSeq" id="WP_155843107.1">
    <property type="nucleotide sequence ID" value="NZ_BAAAIA010000008.1"/>
</dbReference>
<keyword evidence="8" id="KW-1185">Reference proteome</keyword>
<dbReference type="Proteomes" id="UP000480122">
    <property type="component" value="Unassembled WGS sequence"/>
</dbReference>
<name>A0A7C9LU89_9MICO</name>
<feature type="DNA-binding region" description="H-T-H motif" evidence="4">
    <location>
        <begin position="59"/>
        <end position="78"/>
    </location>
</feature>
<sequence length="229" mass="25342">MNRSTTLIAAQTPDSDAPVAPEATSRGRRGPYASTPARRAEIVRAALASFAEHGYERASLRDIAARANLTHAALLRHFASKDDLLLAALAQRDDDDEEMARRIMQAEVPADRVLSSVLAEEFAHPDHQRNWLAITVAATNPEHPAHDFFIARRERMRVHFSSGRLTTAHDSEELTADDKVTMLMAMIDGLRIQALMDPSRDTLPLLETLVRLITTDDDRHDTPIAPPSA</sequence>
<dbReference type="PRINTS" id="PR00455">
    <property type="entry name" value="HTHTETR"/>
</dbReference>
<evidence type="ECO:0000256" key="1">
    <source>
        <dbReference type="ARBA" id="ARBA00023015"/>
    </source>
</evidence>
<organism evidence="7 8">
    <name type="scientific">Agromyces luteolus</name>
    <dbReference type="NCBI Taxonomy" id="88373"/>
    <lineage>
        <taxon>Bacteria</taxon>
        <taxon>Bacillati</taxon>
        <taxon>Actinomycetota</taxon>
        <taxon>Actinomycetes</taxon>
        <taxon>Micrococcales</taxon>
        <taxon>Microbacteriaceae</taxon>
        <taxon>Agromyces</taxon>
    </lineage>
</organism>
<dbReference type="InterPro" id="IPR036271">
    <property type="entry name" value="Tet_transcr_reg_TetR-rel_C_sf"/>
</dbReference>